<dbReference type="Proteomes" id="UP001597549">
    <property type="component" value="Unassembled WGS sequence"/>
</dbReference>
<comment type="caution">
    <text evidence="4">The sequence shown here is derived from an EMBL/GenBank/DDBJ whole genome shotgun (WGS) entry which is preliminary data.</text>
</comment>
<dbReference type="EMBL" id="JBHUOL010000011">
    <property type="protein sequence ID" value="MFD2908209.1"/>
    <property type="molecule type" value="Genomic_DNA"/>
</dbReference>
<name>A0ABW5Z5U5_9FLAO</name>
<keyword evidence="1 2" id="KW-0732">Signal</keyword>
<dbReference type="SUPFAM" id="SSF56925">
    <property type="entry name" value="OMPA-like"/>
    <property type="match status" value="1"/>
</dbReference>
<gene>
    <name evidence="4" type="ORF">ACFSX9_05620</name>
</gene>
<keyword evidence="5" id="KW-1185">Reference proteome</keyword>
<dbReference type="InterPro" id="IPR027385">
    <property type="entry name" value="Beta-barrel_OMP"/>
</dbReference>
<evidence type="ECO:0000313" key="5">
    <source>
        <dbReference type="Proteomes" id="UP001597549"/>
    </source>
</evidence>
<dbReference type="RefSeq" id="WP_379805514.1">
    <property type="nucleotide sequence ID" value="NZ_JBHUOL010000011.1"/>
</dbReference>
<evidence type="ECO:0000256" key="1">
    <source>
        <dbReference type="ARBA" id="ARBA00022729"/>
    </source>
</evidence>
<feature type="signal peptide" evidence="2">
    <location>
        <begin position="1"/>
        <end position="18"/>
    </location>
</feature>
<sequence length="169" mass="18439">MKKIILGLAIFAFSFANAQAPLETGGIQLNAGFGSSNWGTPVYVGLDFGVVENFTLGAELSYQSYNQNGGPYDYKSTIYGIQVNGNYHFNELLNIPSKWDVYGGANINYYSWTTKYDGVKVTNYSDSDDFGLGLQIGGRYFFTDNFGINLQLGGGNVTSGAKLGITYKF</sequence>
<evidence type="ECO:0000256" key="2">
    <source>
        <dbReference type="SAM" id="SignalP"/>
    </source>
</evidence>
<feature type="chain" id="PRO_5046362397" evidence="2">
    <location>
        <begin position="19"/>
        <end position="169"/>
    </location>
</feature>
<protein>
    <submittedName>
        <fullName evidence="4">Outer membrane beta-barrel protein</fullName>
    </submittedName>
</protein>
<proteinExistence type="predicted"/>
<dbReference type="Gene3D" id="2.40.160.20">
    <property type="match status" value="1"/>
</dbReference>
<evidence type="ECO:0000259" key="3">
    <source>
        <dbReference type="Pfam" id="PF13505"/>
    </source>
</evidence>
<dbReference type="Pfam" id="PF13505">
    <property type="entry name" value="OMP_b-brl"/>
    <property type="match status" value="1"/>
</dbReference>
<feature type="domain" description="Outer membrane protein beta-barrel" evidence="3">
    <location>
        <begin position="8"/>
        <end position="157"/>
    </location>
</feature>
<dbReference type="InterPro" id="IPR011250">
    <property type="entry name" value="OMP/PagP_B-barrel"/>
</dbReference>
<organism evidence="4 5">
    <name type="scientific">Flavobacterium ardleyense</name>
    <dbReference type="NCBI Taxonomy" id="2038737"/>
    <lineage>
        <taxon>Bacteria</taxon>
        <taxon>Pseudomonadati</taxon>
        <taxon>Bacteroidota</taxon>
        <taxon>Flavobacteriia</taxon>
        <taxon>Flavobacteriales</taxon>
        <taxon>Flavobacteriaceae</taxon>
        <taxon>Flavobacterium</taxon>
    </lineage>
</organism>
<reference evidence="5" key="1">
    <citation type="journal article" date="2019" name="Int. J. Syst. Evol. Microbiol.">
        <title>The Global Catalogue of Microorganisms (GCM) 10K type strain sequencing project: providing services to taxonomists for standard genome sequencing and annotation.</title>
        <authorList>
            <consortium name="The Broad Institute Genomics Platform"/>
            <consortium name="The Broad Institute Genome Sequencing Center for Infectious Disease"/>
            <person name="Wu L."/>
            <person name="Ma J."/>
        </authorList>
    </citation>
    <scope>NUCLEOTIDE SEQUENCE [LARGE SCALE GENOMIC DNA]</scope>
    <source>
        <strain evidence="5">KCTC 52644</strain>
    </source>
</reference>
<accession>A0ABW5Z5U5</accession>
<evidence type="ECO:0000313" key="4">
    <source>
        <dbReference type="EMBL" id="MFD2908209.1"/>
    </source>
</evidence>